<dbReference type="RefSeq" id="WP_192031594.1">
    <property type="nucleotide sequence ID" value="NZ_JACYTR010000091.1"/>
</dbReference>
<keyword evidence="1" id="KW-0472">Membrane</keyword>
<feature type="signal peptide" evidence="2">
    <location>
        <begin position="1"/>
        <end position="21"/>
    </location>
</feature>
<organism evidence="3 4">
    <name type="scientific">Pseudomarimonas arenosa</name>
    <dbReference type="NCBI Taxonomy" id="2774145"/>
    <lineage>
        <taxon>Bacteria</taxon>
        <taxon>Pseudomonadati</taxon>
        <taxon>Pseudomonadota</taxon>
        <taxon>Gammaproteobacteria</taxon>
        <taxon>Lysobacterales</taxon>
        <taxon>Lysobacteraceae</taxon>
        <taxon>Pseudomarimonas</taxon>
    </lineage>
</organism>
<protein>
    <recommendedName>
        <fullName evidence="5">HupE/UreJ protein</fullName>
    </recommendedName>
</protein>
<reference evidence="3 4" key="1">
    <citation type="submission" date="2020-09" db="EMBL/GenBank/DDBJ databases">
        <title>Pseudoxanthomonas sp. CAU 1598 isolated from sand of Yaerae Beach.</title>
        <authorList>
            <person name="Kim W."/>
        </authorList>
    </citation>
    <scope>NUCLEOTIDE SEQUENCE [LARGE SCALE GENOMIC DNA]</scope>
    <source>
        <strain evidence="3 4">CAU 1598</strain>
    </source>
</reference>
<keyword evidence="2" id="KW-0732">Signal</keyword>
<sequence>MKTIRALTLLAFALLCFSTSALGLAKMASIVPALDVANPHQLGHFIGTLMGTVLFIWLGRLSFVRGRNLIAAPLQTPS</sequence>
<evidence type="ECO:0008006" key="5">
    <source>
        <dbReference type="Google" id="ProtNLM"/>
    </source>
</evidence>
<gene>
    <name evidence="3" type="ORF">IFO71_20705</name>
</gene>
<proteinExistence type="predicted"/>
<feature type="chain" id="PRO_5043643927" description="HupE/UreJ protein" evidence="2">
    <location>
        <begin position="22"/>
        <end position="78"/>
    </location>
</feature>
<feature type="transmembrane region" description="Helical" evidence="1">
    <location>
        <begin position="41"/>
        <end position="59"/>
    </location>
</feature>
<comment type="caution">
    <text evidence="3">The sequence shown here is derived from an EMBL/GenBank/DDBJ whole genome shotgun (WGS) entry which is preliminary data.</text>
</comment>
<evidence type="ECO:0000256" key="2">
    <source>
        <dbReference type="SAM" id="SignalP"/>
    </source>
</evidence>
<dbReference type="Proteomes" id="UP000613768">
    <property type="component" value="Unassembled WGS sequence"/>
</dbReference>
<keyword evidence="4" id="KW-1185">Reference proteome</keyword>
<evidence type="ECO:0000313" key="4">
    <source>
        <dbReference type="Proteomes" id="UP000613768"/>
    </source>
</evidence>
<accession>A0AAW3ZT03</accession>
<evidence type="ECO:0000313" key="3">
    <source>
        <dbReference type="EMBL" id="MBD8528177.1"/>
    </source>
</evidence>
<name>A0AAW3ZT03_9GAMM</name>
<evidence type="ECO:0000256" key="1">
    <source>
        <dbReference type="SAM" id="Phobius"/>
    </source>
</evidence>
<keyword evidence="1" id="KW-1133">Transmembrane helix</keyword>
<dbReference type="EMBL" id="JACYTR010000091">
    <property type="protein sequence ID" value="MBD8528177.1"/>
    <property type="molecule type" value="Genomic_DNA"/>
</dbReference>
<keyword evidence="1" id="KW-0812">Transmembrane</keyword>
<dbReference type="AlphaFoldDB" id="A0AAW3ZT03"/>